<evidence type="ECO:0000256" key="3">
    <source>
        <dbReference type="ARBA" id="ARBA00023163"/>
    </source>
</evidence>
<name>A0A2S1LAH8_9FLAO</name>
<dbReference type="PRINTS" id="PR00032">
    <property type="entry name" value="HTHARAC"/>
</dbReference>
<dbReference type="KEGG" id="ffa:FFWV33_04020"/>
<accession>A0A2S1LAH8</accession>
<sequence length="311" mass="36198">MENKKEESKSTFFKIKTISQLHDVLEYEKPCHPLITVLDLSKVAFTDEVVHKKVTVPFYNITLKTKTSNAFKYGRDYFDFTEGALFGVGPDQVIEIDYISEKGEMEGWSLYFHPDIIRGSGLMEKLTDYGFFGYDTNEALHISDKEKQTLNGIVLKIQEEYSANLDEFSQDVLVSNIELLFNYIKRFYNRQFLTRKSQNTTVLSQFNGLLKSYFESEDIRLNGLPKVHYFAEKLHLSDSYLSDLLKKETGKNTQDHIHFYMIEKAKNLLINTNNSVSEIAFNLGFEYPQYFSRLFKSKTGQTPVAYRKQLN</sequence>
<evidence type="ECO:0000259" key="4">
    <source>
        <dbReference type="PROSITE" id="PS01124"/>
    </source>
</evidence>
<keyword evidence="2" id="KW-0238">DNA-binding</keyword>
<protein>
    <submittedName>
        <fullName evidence="5">AraC family transcriptional regulator</fullName>
    </submittedName>
</protein>
<evidence type="ECO:0000313" key="5">
    <source>
        <dbReference type="EMBL" id="AWG20763.1"/>
    </source>
</evidence>
<dbReference type="GO" id="GO:0043565">
    <property type="term" value="F:sequence-specific DNA binding"/>
    <property type="evidence" value="ECO:0007669"/>
    <property type="project" value="InterPro"/>
</dbReference>
<dbReference type="InterPro" id="IPR020449">
    <property type="entry name" value="Tscrpt_reg_AraC-type_HTH"/>
</dbReference>
<dbReference type="InterPro" id="IPR018060">
    <property type="entry name" value="HTH_AraC"/>
</dbReference>
<reference evidence="5 6" key="1">
    <citation type="submission" date="2017-04" db="EMBL/GenBank/DDBJ databases">
        <title>Compelte genome sequence of WV33.</title>
        <authorList>
            <person name="Lee P.C."/>
        </authorList>
    </citation>
    <scope>NUCLEOTIDE SEQUENCE [LARGE SCALE GENOMIC DNA]</scope>
    <source>
        <strain evidence="5 6">WV33</strain>
    </source>
</reference>
<dbReference type="EMBL" id="CP020918">
    <property type="protein sequence ID" value="AWG20763.1"/>
    <property type="molecule type" value="Genomic_DNA"/>
</dbReference>
<gene>
    <name evidence="5" type="ORF">FFWV33_04020</name>
</gene>
<dbReference type="PANTHER" id="PTHR43280">
    <property type="entry name" value="ARAC-FAMILY TRANSCRIPTIONAL REGULATOR"/>
    <property type="match status" value="1"/>
</dbReference>
<dbReference type="SMART" id="SM00342">
    <property type="entry name" value="HTH_ARAC"/>
    <property type="match status" value="1"/>
</dbReference>
<dbReference type="PROSITE" id="PS01124">
    <property type="entry name" value="HTH_ARAC_FAMILY_2"/>
    <property type="match status" value="1"/>
</dbReference>
<dbReference type="RefSeq" id="WP_108739721.1">
    <property type="nucleotide sequence ID" value="NZ_CP020918.1"/>
</dbReference>
<evidence type="ECO:0000313" key="6">
    <source>
        <dbReference type="Proteomes" id="UP000244527"/>
    </source>
</evidence>
<dbReference type="AlphaFoldDB" id="A0A2S1LAH8"/>
<dbReference type="OrthoDB" id="2600165at2"/>
<dbReference type="Gene3D" id="1.10.10.60">
    <property type="entry name" value="Homeodomain-like"/>
    <property type="match status" value="2"/>
</dbReference>
<proteinExistence type="predicted"/>
<evidence type="ECO:0000256" key="1">
    <source>
        <dbReference type="ARBA" id="ARBA00023015"/>
    </source>
</evidence>
<dbReference type="Proteomes" id="UP000244527">
    <property type="component" value="Chromosome"/>
</dbReference>
<evidence type="ECO:0000256" key="2">
    <source>
        <dbReference type="ARBA" id="ARBA00023125"/>
    </source>
</evidence>
<organism evidence="5 6">
    <name type="scientific">Flavobacterium faecale</name>
    <dbReference type="NCBI Taxonomy" id="1355330"/>
    <lineage>
        <taxon>Bacteria</taxon>
        <taxon>Pseudomonadati</taxon>
        <taxon>Bacteroidota</taxon>
        <taxon>Flavobacteriia</taxon>
        <taxon>Flavobacteriales</taxon>
        <taxon>Flavobacteriaceae</taxon>
        <taxon>Flavobacterium</taxon>
    </lineage>
</organism>
<keyword evidence="1" id="KW-0805">Transcription regulation</keyword>
<dbReference type="PANTHER" id="PTHR43280:SF32">
    <property type="entry name" value="TRANSCRIPTIONAL REGULATORY PROTEIN"/>
    <property type="match status" value="1"/>
</dbReference>
<feature type="domain" description="HTH araC/xylS-type" evidence="4">
    <location>
        <begin position="204"/>
        <end position="309"/>
    </location>
</feature>
<dbReference type="GO" id="GO:0003700">
    <property type="term" value="F:DNA-binding transcription factor activity"/>
    <property type="evidence" value="ECO:0007669"/>
    <property type="project" value="InterPro"/>
</dbReference>
<keyword evidence="6" id="KW-1185">Reference proteome</keyword>
<dbReference type="Pfam" id="PF12833">
    <property type="entry name" value="HTH_18"/>
    <property type="match status" value="1"/>
</dbReference>
<dbReference type="InterPro" id="IPR009057">
    <property type="entry name" value="Homeodomain-like_sf"/>
</dbReference>
<dbReference type="SUPFAM" id="SSF46689">
    <property type="entry name" value="Homeodomain-like"/>
    <property type="match status" value="1"/>
</dbReference>
<keyword evidence="3" id="KW-0804">Transcription</keyword>